<accession>A0A811T9E4</accession>
<dbReference type="Proteomes" id="UP000610373">
    <property type="component" value="Unassembled WGS sequence"/>
</dbReference>
<dbReference type="EMBL" id="CAJHIO010000012">
    <property type="protein sequence ID" value="CAD6492438.1"/>
    <property type="molecule type" value="Genomic_DNA"/>
</dbReference>
<sequence>MDVFSTEEELFKYIRDDVIYKYIKHDIEKRLENKEFWDYDWDKNKRIGSCPKHEIDISPTIQKLLRPYLKPKGISIVKESDEGIGDLDFKCIYNNNSEIMKVHIEYKNAHHEKLRKGLTTQLPAYMDADEAKYGIYLVFWFKDGINFDKPQNIESIDILQEELDSEAEKIEDKIIEPIVIDVTKKKSASKR</sequence>
<gene>
    <name evidence="1" type="ORF">CHKLHMKO_00273</name>
</gene>
<name>A0A811T9E4_9EURY</name>
<organism evidence="1 2">
    <name type="scientific">Candidatus Argoarchaeum ethanivorans</name>
    <dbReference type="NCBI Taxonomy" id="2608793"/>
    <lineage>
        <taxon>Archaea</taxon>
        <taxon>Methanobacteriati</taxon>
        <taxon>Methanobacteriota</taxon>
        <taxon>Stenosarchaea group</taxon>
        <taxon>Methanomicrobia</taxon>
        <taxon>Methanosarcinales</taxon>
        <taxon>Methanosarcinales incertae sedis</taxon>
        <taxon>GOM Arc I cluster</taxon>
        <taxon>Candidatus Argoarchaeum</taxon>
    </lineage>
</organism>
<dbReference type="AlphaFoldDB" id="A0A811T9E4"/>
<evidence type="ECO:0000313" key="1">
    <source>
        <dbReference type="EMBL" id="CAD6492438.1"/>
    </source>
</evidence>
<protein>
    <submittedName>
        <fullName evidence="1">Uncharacterized protein</fullName>
    </submittedName>
</protein>
<comment type="caution">
    <text evidence="1">The sequence shown here is derived from an EMBL/GenBank/DDBJ whole genome shotgun (WGS) entry which is preliminary data.</text>
</comment>
<evidence type="ECO:0000313" key="2">
    <source>
        <dbReference type="Proteomes" id="UP000610373"/>
    </source>
</evidence>
<proteinExistence type="predicted"/>
<reference evidence="1" key="1">
    <citation type="submission" date="2020-10" db="EMBL/GenBank/DDBJ databases">
        <authorList>
            <person name="Hahn C.J."/>
            <person name="Laso-Perez R."/>
            <person name="Vulcano F."/>
            <person name="Vaziourakis K.-M."/>
            <person name="Stokke R."/>
            <person name="Steen I.H."/>
            <person name="Teske A."/>
            <person name="Boetius A."/>
            <person name="Liebeke M."/>
            <person name="Amann R."/>
            <person name="Knittel K."/>
        </authorList>
    </citation>
    <scope>NUCLEOTIDE SEQUENCE</scope>
    <source>
        <strain evidence="1">Gfbio:e3339647-f889-4370-9287-4fb5cb688e4c:AG392O15_GoMArc1</strain>
    </source>
</reference>